<evidence type="ECO:0000256" key="1">
    <source>
        <dbReference type="SAM" id="MobiDB-lite"/>
    </source>
</evidence>
<dbReference type="AlphaFoldDB" id="A0A814C7S6"/>
<gene>
    <name evidence="4" type="ORF">EDS130_LOCUS11795</name>
</gene>
<evidence type="ECO:0000256" key="3">
    <source>
        <dbReference type="SAM" id="SignalP"/>
    </source>
</evidence>
<evidence type="ECO:0000313" key="4">
    <source>
        <dbReference type="EMBL" id="CAF0940490.1"/>
    </source>
</evidence>
<dbReference type="InterPro" id="IPR036179">
    <property type="entry name" value="Ig-like_dom_sf"/>
</dbReference>
<proteinExistence type="predicted"/>
<feature type="transmembrane region" description="Helical" evidence="2">
    <location>
        <begin position="132"/>
        <end position="156"/>
    </location>
</feature>
<dbReference type="InterPro" id="IPR013783">
    <property type="entry name" value="Ig-like_fold"/>
</dbReference>
<evidence type="ECO:0000313" key="5">
    <source>
        <dbReference type="Proteomes" id="UP000663852"/>
    </source>
</evidence>
<feature type="chain" id="PRO_5032668820" evidence="3">
    <location>
        <begin position="24"/>
        <end position="224"/>
    </location>
</feature>
<sequence length="224" mass="25607">MEIGTNTKICFFLLLSFIENGFCAKVEYKWMYHKPYGTTVHLEPLFNKTQCFPQSQCYWLLPDKHTQIYYPVNASTSSRYTISSNGVLTIVDIQASDNGIYHFFQLENNKWIVSKALLNLHGAPFATLWLEYWPNVVGGLVAMSAVLITFALILLANKYRYRPHSSSSTQRLSKRPGTVEPIIIEQTNPVFANDDTDTITSQHRRTSRRSSSTSNGTNLRIERL</sequence>
<reference evidence="4" key="1">
    <citation type="submission" date="2021-02" db="EMBL/GenBank/DDBJ databases">
        <authorList>
            <person name="Nowell W R."/>
        </authorList>
    </citation>
    <scope>NUCLEOTIDE SEQUENCE</scope>
</reference>
<feature type="signal peptide" evidence="3">
    <location>
        <begin position="1"/>
        <end position="23"/>
    </location>
</feature>
<keyword evidence="2" id="KW-1133">Transmembrane helix</keyword>
<accession>A0A814C7S6</accession>
<dbReference type="OrthoDB" id="10017747at2759"/>
<evidence type="ECO:0000256" key="2">
    <source>
        <dbReference type="SAM" id="Phobius"/>
    </source>
</evidence>
<feature type="region of interest" description="Disordered" evidence="1">
    <location>
        <begin position="192"/>
        <end position="224"/>
    </location>
</feature>
<dbReference type="EMBL" id="CAJNOJ010000043">
    <property type="protein sequence ID" value="CAF0940490.1"/>
    <property type="molecule type" value="Genomic_DNA"/>
</dbReference>
<comment type="caution">
    <text evidence="4">The sequence shown here is derived from an EMBL/GenBank/DDBJ whole genome shotgun (WGS) entry which is preliminary data.</text>
</comment>
<organism evidence="4 5">
    <name type="scientific">Adineta ricciae</name>
    <name type="common">Rotifer</name>
    <dbReference type="NCBI Taxonomy" id="249248"/>
    <lineage>
        <taxon>Eukaryota</taxon>
        <taxon>Metazoa</taxon>
        <taxon>Spiralia</taxon>
        <taxon>Gnathifera</taxon>
        <taxon>Rotifera</taxon>
        <taxon>Eurotatoria</taxon>
        <taxon>Bdelloidea</taxon>
        <taxon>Adinetida</taxon>
        <taxon>Adinetidae</taxon>
        <taxon>Adineta</taxon>
    </lineage>
</organism>
<dbReference type="Proteomes" id="UP000663852">
    <property type="component" value="Unassembled WGS sequence"/>
</dbReference>
<keyword evidence="2" id="KW-0472">Membrane</keyword>
<keyword evidence="2" id="KW-0812">Transmembrane</keyword>
<dbReference type="SUPFAM" id="SSF48726">
    <property type="entry name" value="Immunoglobulin"/>
    <property type="match status" value="1"/>
</dbReference>
<name>A0A814C7S6_ADIRI</name>
<protein>
    <submittedName>
        <fullName evidence="4">Uncharacterized protein</fullName>
    </submittedName>
</protein>
<keyword evidence="3" id="KW-0732">Signal</keyword>
<dbReference type="Gene3D" id="2.60.40.10">
    <property type="entry name" value="Immunoglobulins"/>
    <property type="match status" value="1"/>
</dbReference>